<feature type="compositionally biased region" description="Basic and acidic residues" evidence="8">
    <location>
        <begin position="464"/>
        <end position="473"/>
    </location>
</feature>
<dbReference type="GO" id="GO:0005886">
    <property type="term" value="C:plasma membrane"/>
    <property type="evidence" value="ECO:0007669"/>
    <property type="project" value="UniProtKB-SubCell"/>
</dbReference>
<protein>
    <submittedName>
        <fullName evidence="10">AI-2E family transporter</fullName>
    </submittedName>
</protein>
<dbReference type="AlphaFoldDB" id="A0A7K0K5D8"/>
<keyword evidence="11" id="KW-1185">Reference proteome</keyword>
<feature type="transmembrane region" description="Helical" evidence="9">
    <location>
        <begin position="118"/>
        <end position="140"/>
    </location>
</feature>
<accession>A0A7K0K5D8</accession>
<dbReference type="RefSeq" id="WP_154546602.1">
    <property type="nucleotide sequence ID" value="NZ_VUMY01000031.1"/>
</dbReference>
<organism evidence="10 11">
    <name type="scientific">Mobiluncus porci</name>
    <dbReference type="NCBI Taxonomy" id="2652278"/>
    <lineage>
        <taxon>Bacteria</taxon>
        <taxon>Bacillati</taxon>
        <taxon>Actinomycetota</taxon>
        <taxon>Actinomycetes</taxon>
        <taxon>Actinomycetales</taxon>
        <taxon>Actinomycetaceae</taxon>
        <taxon>Mobiluncus</taxon>
    </lineage>
</organism>
<name>A0A7K0K5D8_9ACTO</name>
<keyword evidence="4" id="KW-1003">Cell membrane</keyword>
<feature type="transmembrane region" description="Helical" evidence="9">
    <location>
        <begin position="372"/>
        <end position="397"/>
    </location>
</feature>
<feature type="transmembrane region" description="Helical" evidence="9">
    <location>
        <begin position="295"/>
        <end position="323"/>
    </location>
</feature>
<proteinExistence type="inferred from homology"/>
<comment type="caution">
    <text evidence="10">The sequence shown here is derived from an EMBL/GenBank/DDBJ whole genome shotgun (WGS) entry which is preliminary data.</text>
</comment>
<evidence type="ECO:0000313" key="10">
    <source>
        <dbReference type="EMBL" id="MST50693.1"/>
    </source>
</evidence>
<dbReference type="Proteomes" id="UP000442535">
    <property type="component" value="Unassembled WGS sequence"/>
</dbReference>
<gene>
    <name evidence="10" type="ORF">FYJ63_10775</name>
</gene>
<keyword evidence="3" id="KW-0813">Transport</keyword>
<evidence type="ECO:0000313" key="11">
    <source>
        <dbReference type="Proteomes" id="UP000442535"/>
    </source>
</evidence>
<feature type="transmembrane region" description="Helical" evidence="9">
    <location>
        <begin position="269"/>
        <end position="289"/>
    </location>
</feature>
<dbReference type="InterPro" id="IPR002549">
    <property type="entry name" value="AI-2E-like"/>
</dbReference>
<comment type="similarity">
    <text evidence="2">Belongs to the autoinducer-2 exporter (AI-2E) (TC 2.A.86) family.</text>
</comment>
<dbReference type="PANTHER" id="PTHR21716:SF53">
    <property type="entry name" value="PERMEASE PERM-RELATED"/>
    <property type="match status" value="1"/>
</dbReference>
<feature type="transmembrane region" description="Helical" evidence="9">
    <location>
        <begin position="203"/>
        <end position="228"/>
    </location>
</feature>
<keyword evidence="5 9" id="KW-0812">Transmembrane</keyword>
<feature type="transmembrane region" description="Helical" evidence="9">
    <location>
        <begin position="330"/>
        <end position="352"/>
    </location>
</feature>
<reference evidence="10 11" key="1">
    <citation type="submission" date="2019-08" db="EMBL/GenBank/DDBJ databases">
        <title>In-depth cultivation of the pig gut microbiome towards novel bacterial diversity and tailored functional studies.</title>
        <authorList>
            <person name="Wylensek D."/>
            <person name="Hitch T.C.A."/>
            <person name="Clavel T."/>
        </authorList>
    </citation>
    <scope>NUCLEOTIDE SEQUENCE [LARGE SCALE GENOMIC DNA]</scope>
    <source>
        <strain evidence="10 11">RF-GAM-744-WT-7</strain>
    </source>
</reference>
<feature type="transmembrane region" description="Helical" evidence="9">
    <location>
        <begin position="65"/>
        <end position="83"/>
    </location>
</feature>
<evidence type="ECO:0000256" key="5">
    <source>
        <dbReference type="ARBA" id="ARBA00022692"/>
    </source>
</evidence>
<evidence type="ECO:0000256" key="2">
    <source>
        <dbReference type="ARBA" id="ARBA00009773"/>
    </source>
</evidence>
<feature type="region of interest" description="Disordered" evidence="8">
    <location>
        <begin position="464"/>
        <end position="510"/>
    </location>
</feature>
<sequence length="510" mass="54192">MEKKTRQTTSKESPRNWLREVRALRTITHQHPNLDEVEPIAPPKVIHGSNAADEVAWRVRVAAAWAWRLIVITVAVAGITWGISKVTVAFIPIALALLLTLLLEPVHFQLQKWHVNKTLSAAISLILGLGLLTLAIWLAVSQLAHGVPALVKKAGGGFDKLIAWLSDGPLALQQTEIDKYVGEFTSQLAGLLERYSSSIASSAWSVTSSVVSVFAMILIALFCLFFFLKDGRQIWVWLMRMLPVSFREPVHEAGIRGWITLKGYIKAQAMVACVDAVFISIGAGVLGAGSMTIPLAMLIFLGSFIPIVGAFTTGTIAVLVILLDQGLIKALIMLGVILAVQQIEGNVLQPLLMSSAVSLHPLAVLLSITVGTYFAGIMGALLAVPIVAFINTVMLYLTGHDTMPRLAGKHDRIGGPPGTIHAQIKASYERPEEILTKEALAKAAADKEEQAAVASAAAEAARSEAVEARKKADAAAGASESVGAARATNGEGSAEAGAKESPAETPGKPE</sequence>
<evidence type="ECO:0000256" key="1">
    <source>
        <dbReference type="ARBA" id="ARBA00004651"/>
    </source>
</evidence>
<evidence type="ECO:0000256" key="7">
    <source>
        <dbReference type="ARBA" id="ARBA00023136"/>
    </source>
</evidence>
<dbReference type="Pfam" id="PF01594">
    <property type="entry name" value="AI-2E_transport"/>
    <property type="match status" value="1"/>
</dbReference>
<comment type="subcellular location">
    <subcellularLocation>
        <location evidence="1">Cell membrane</location>
        <topology evidence="1">Multi-pass membrane protein</topology>
    </subcellularLocation>
</comment>
<keyword evidence="6 9" id="KW-1133">Transmembrane helix</keyword>
<evidence type="ECO:0000256" key="9">
    <source>
        <dbReference type="SAM" id="Phobius"/>
    </source>
</evidence>
<dbReference type="EMBL" id="VUMY01000031">
    <property type="protein sequence ID" value="MST50693.1"/>
    <property type="molecule type" value="Genomic_DNA"/>
</dbReference>
<evidence type="ECO:0000256" key="8">
    <source>
        <dbReference type="SAM" id="MobiDB-lite"/>
    </source>
</evidence>
<feature type="compositionally biased region" description="Low complexity" evidence="8">
    <location>
        <begin position="474"/>
        <end position="487"/>
    </location>
</feature>
<dbReference type="PANTHER" id="PTHR21716">
    <property type="entry name" value="TRANSMEMBRANE PROTEIN"/>
    <property type="match status" value="1"/>
</dbReference>
<feature type="compositionally biased region" description="Basic and acidic residues" evidence="8">
    <location>
        <begin position="497"/>
        <end position="510"/>
    </location>
</feature>
<evidence type="ECO:0000256" key="6">
    <source>
        <dbReference type="ARBA" id="ARBA00022989"/>
    </source>
</evidence>
<evidence type="ECO:0000256" key="3">
    <source>
        <dbReference type="ARBA" id="ARBA00022448"/>
    </source>
</evidence>
<evidence type="ECO:0000256" key="4">
    <source>
        <dbReference type="ARBA" id="ARBA00022475"/>
    </source>
</evidence>
<dbReference type="GO" id="GO:0055085">
    <property type="term" value="P:transmembrane transport"/>
    <property type="evidence" value="ECO:0007669"/>
    <property type="project" value="TreeGrafter"/>
</dbReference>
<feature type="transmembrane region" description="Helical" evidence="9">
    <location>
        <begin position="89"/>
        <end position="106"/>
    </location>
</feature>
<keyword evidence="7 9" id="KW-0472">Membrane</keyword>